<comment type="caution">
    <text evidence="4">The sequence shown here is derived from an EMBL/GenBank/DDBJ whole genome shotgun (WGS) entry which is preliminary data.</text>
</comment>
<organism evidence="4 5">
    <name type="scientific">Lactobacillus intestinalis</name>
    <dbReference type="NCBI Taxonomy" id="151781"/>
    <lineage>
        <taxon>Bacteria</taxon>
        <taxon>Bacillati</taxon>
        <taxon>Bacillota</taxon>
        <taxon>Bacilli</taxon>
        <taxon>Lactobacillales</taxon>
        <taxon>Lactobacillaceae</taxon>
        <taxon>Lactobacillus</taxon>
    </lineage>
</organism>
<feature type="signal peptide" evidence="3">
    <location>
        <begin position="1"/>
        <end position="22"/>
    </location>
</feature>
<protein>
    <submittedName>
        <fullName evidence="4">Phosphate/phosphite/phosphonate ABC transporter substrate-binding protein</fullName>
    </submittedName>
</protein>
<evidence type="ECO:0000256" key="1">
    <source>
        <dbReference type="ARBA" id="ARBA00007162"/>
    </source>
</evidence>
<dbReference type="SUPFAM" id="SSF53850">
    <property type="entry name" value="Periplasmic binding protein-like II"/>
    <property type="match status" value="1"/>
</dbReference>
<dbReference type="AlphaFoldDB" id="A0A4S2BRX2"/>
<gene>
    <name evidence="4" type="ORF">E5351_02000</name>
</gene>
<dbReference type="GO" id="GO:0043190">
    <property type="term" value="C:ATP-binding cassette (ABC) transporter complex"/>
    <property type="evidence" value="ECO:0007669"/>
    <property type="project" value="InterPro"/>
</dbReference>
<dbReference type="Proteomes" id="UP000309117">
    <property type="component" value="Unassembled WGS sequence"/>
</dbReference>
<evidence type="ECO:0000313" key="5">
    <source>
        <dbReference type="Proteomes" id="UP000309117"/>
    </source>
</evidence>
<dbReference type="PROSITE" id="PS51257">
    <property type="entry name" value="PROKAR_LIPOPROTEIN"/>
    <property type="match status" value="1"/>
</dbReference>
<dbReference type="EMBL" id="SRYV01000002">
    <property type="protein sequence ID" value="TGY17253.1"/>
    <property type="molecule type" value="Genomic_DNA"/>
</dbReference>
<dbReference type="NCBIfam" id="TIGR01098">
    <property type="entry name" value="3A0109s03R"/>
    <property type="match status" value="1"/>
</dbReference>
<evidence type="ECO:0000256" key="3">
    <source>
        <dbReference type="SAM" id="SignalP"/>
    </source>
</evidence>
<dbReference type="CDD" id="cd01071">
    <property type="entry name" value="PBP2_PhnD_like"/>
    <property type="match status" value="1"/>
</dbReference>
<proteinExistence type="inferred from homology"/>
<dbReference type="PANTHER" id="PTHR35841">
    <property type="entry name" value="PHOSPHONATES-BINDING PERIPLASMIC PROTEIN"/>
    <property type="match status" value="1"/>
</dbReference>
<dbReference type="Gene3D" id="3.40.190.10">
    <property type="entry name" value="Periplasmic binding protein-like II"/>
    <property type="match status" value="2"/>
</dbReference>
<feature type="chain" id="PRO_5038457286" evidence="3">
    <location>
        <begin position="23"/>
        <end position="311"/>
    </location>
</feature>
<evidence type="ECO:0000256" key="2">
    <source>
        <dbReference type="ARBA" id="ARBA00022729"/>
    </source>
</evidence>
<reference evidence="4 5" key="1">
    <citation type="submission" date="2019-04" db="EMBL/GenBank/DDBJ databases">
        <title>Microbes associate with the intestines of laboratory mice.</title>
        <authorList>
            <person name="Navarre W."/>
            <person name="Wong E."/>
            <person name="Huang K."/>
            <person name="Tropini C."/>
            <person name="Ng K."/>
            <person name="Yu B."/>
        </authorList>
    </citation>
    <scope>NUCLEOTIDE SEQUENCE [LARGE SCALE GENOMIC DNA]</scope>
    <source>
        <strain evidence="4 5">NM61_E11</strain>
    </source>
</reference>
<dbReference type="RefSeq" id="WP_004039629.1">
    <property type="nucleotide sequence ID" value="NZ_AQFR02000003.1"/>
</dbReference>
<keyword evidence="2 3" id="KW-0732">Signal</keyword>
<dbReference type="InterPro" id="IPR005770">
    <property type="entry name" value="PhnD"/>
</dbReference>
<dbReference type="GO" id="GO:0055085">
    <property type="term" value="P:transmembrane transport"/>
    <property type="evidence" value="ECO:0007669"/>
    <property type="project" value="InterPro"/>
</dbReference>
<dbReference type="Pfam" id="PF12974">
    <property type="entry name" value="Phosphonate-bd"/>
    <property type="match status" value="1"/>
</dbReference>
<name>A0A4S2BRX2_9LACO</name>
<comment type="similarity">
    <text evidence="1">Belongs to the phosphate/phosphite/phosphonate binding protein family.</text>
</comment>
<evidence type="ECO:0000313" key="4">
    <source>
        <dbReference type="EMBL" id="TGY17253.1"/>
    </source>
</evidence>
<accession>A0A4S2BRX2</accession>
<sequence>MRKLKKVLFTIIPIVLAVVLSACSNKQKSEKKDFTPKTLTVAFVPSQAANKLEARAKPMEKMLSKKLGIPVHVTMSIDYTTVVEAMKSRKVDVGFLPPDGYVLAHKQGAADVLLQALRFGVKQPGGEATKDLVNSYRAEIVVRKNSKIKSWKDLKGKKIAVQTPTSSAGYVYPVAELQEKGLNVLKDCKLVTVTGHDQAVLDVLNGDTDAAFVFEDARNLVKGDVPDIMKRVVPIYFTKPIPNDTIAVRSDMSPKFKKKLAKAFIEIGESKEGKAMISSLYTHQGYVPVKDSDFDVVRKYDKIIEKEEDGK</sequence>
<dbReference type="PANTHER" id="PTHR35841:SF1">
    <property type="entry name" value="PHOSPHONATES-BINDING PERIPLASMIC PROTEIN"/>
    <property type="match status" value="1"/>
</dbReference>